<name>A0A9J6ZLK3_9BACT</name>
<feature type="domain" description="SH3b" evidence="4">
    <location>
        <begin position="195"/>
        <end position="257"/>
    </location>
</feature>
<keyword evidence="2" id="KW-0472">Membrane</keyword>
<reference evidence="5" key="2">
    <citation type="submission" date="2022-06" db="EMBL/GenBank/DDBJ databases">
        <title>Xiashengella guii gen. nov. sp. nov., a bacterium isolated form anaerobic digestion tank.</title>
        <authorList>
            <person name="Huang H."/>
        </authorList>
    </citation>
    <scope>NUCLEOTIDE SEQUENCE</scope>
    <source>
        <strain evidence="5">Ai-910</strain>
    </source>
</reference>
<dbReference type="SMART" id="SM00287">
    <property type="entry name" value="SH3b"/>
    <property type="match status" value="1"/>
</dbReference>
<dbReference type="PROSITE" id="PS51781">
    <property type="entry name" value="SH3B"/>
    <property type="match status" value="1"/>
</dbReference>
<accession>A0A9J6ZLK3</accession>
<organism evidence="5 6">
    <name type="scientific">Xiashengella succiniciproducens</name>
    <dbReference type="NCBI Taxonomy" id="2949635"/>
    <lineage>
        <taxon>Bacteria</taxon>
        <taxon>Pseudomonadati</taxon>
        <taxon>Bacteroidota</taxon>
        <taxon>Bacteroidia</taxon>
        <taxon>Marinilabiliales</taxon>
        <taxon>Marinilabiliaceae</taxon>
        <taxon>Xiashengella</taxon>
    </lineage>
</organism>
<feature type="transmembrane region" description="Helical" evidence="2">
    <location>
        <begin position="166"/>
        <end position="185"/>
    </location>
</feature>
<dbReference type="PROSITE" id="PS50005">
    <property type="entry name" value="TPR"/>
    <property type="match status" value="1"/>
</dbReference>
<evidence type="ECO:0000256" key="1">
    <source>
        <dbReference type="PROSITE-ProRule" id="PRU00339"/>
    </source>
</evidence>
<sequence length="257" mass="29315">MGRLTMNSNIFKALALAALVLISGQAWADSRVDKANQHYAAEEYENAIQLYEDVLNSGMEAPELYYNLGNCYYRQGLLPAAILNYERALLLAPHDKDIRYNLELAYSQIPDKIEPLGEIFLAQWFASIRNTTKSDTWAWISIASFSLFLILLLVYFFSKRSALRKLGFFVGLLFLLISTTTFFFAKYQKERLVNRNTAIVFSPSVTVRSAPDAGSTELFVLHEGIKVKLLQQNNNWYEIQIEDGNVGWIHAEHVEVI</sequence>
<dbReference type="PROSITE" id="PS50293">
    <property type="entry name" value="TPR_REGION"/>
    <property type="match status" value="1"/>
</dbReference>
<evidence type="ECO:0000259" key="4">
    <source>
        <dbReference type="PROSITE" id="PS51781"/>
    </source>
</evidence>
<dbReference type="AlphaFoldDB" id="A0A9J6ZLK3"/>
<keyword evidence="3" id="KW-0732">Signal</keyword>
<keyword evidence="2" id="KW-1133">Transmembrane helix</keyword>
<dbReference type="Pfam" id="PF00515">
    <property type="entry name" value="TPR_1"/>
    <property type="match status" value="1"/>
</dbReference>
<dbReference type="Gene3D" id="2.30.30.40">
    <property type="entry name" value="SH3 Domains"/>
    <property type="match status" value="1"/>
</dbReference>
<dbReference type="EMBL" id="CP098400">
    <property type="protein sequence ID" value="URW78732.1"/>
    <property type="molecule type" value="Genomic_DNA"/>
</dbReference>
<proteinExistence type="predicted"/>
<reference evidence="5" key="1">
    <citation type="submission" date="2022-05" db="EMBL/GenBank/DDBJ databases">
        <authorList>
            <person name="Sun X."/>
        </authorList>
    </citation>
    <scope>NUCLEOTIDE SEQUENCE</scope>
    <source>
        <strain evidence="5">Ai-910</strain>
    </source>
</reference>
<dbReference type="Gene3D" id="1.25.40.10">
    <property type="entry name" value="Tetratricopeptide repeat domain"/>
    <property type="match status" value="1"/>
</dbReference>
<dbReference type="SMART" id="SM00028">
    <property type="entry name" value="TPR"/>
    <property type="match status" value="2"/>
</dbReference>
<dbReference type="SUPFAM" id="SSF48452">
    <property type="entry name" value="TPR-like"/>
    <property type="match status" value="1"/>
</dbReference>
<evidence type="ECO:0000256" key="2">
    <source>
        <dbReference type="SAM" id="Phobius"/>
    </source>
</evidence>
<evidence type="ECO:0000256" key="3">
    <source>
        <dbReference type="SAM" id="SignalP"/>
    </source>
</evidence>
<dbReference type="Proteomes" id="UP001056426">
    <property type="component" value="Chromosome"/>
</dbReference>
<dbReference type="InterPro" id="IPR003646">
    <property type="entry name" value="SH3-like_bac-type"/>
</dbReference>
<dbReference type="Pfam" id="PF08239">
    <property type="entry name" value="SH3_3"/>
    <property type="match status" value="1"/>
</dbReference>
<feature type="signal peptide" evidence="3">
    <location>
        <begin position="1"/>
        <end position="28"/>
    </location>
</feature>
<protein>
    <submittedName>
        <fullName evidence="5">SH3 domain-containing protein</fullName>
    </submittedName>
</protein>
<dbReference type="InterPro" id="IPR019734">
    <property type="entry name" value="TPR_rpt"/>
</dbReference>
<dbReference type="InterPro" id="IPR011990">
    <property type="entry name" value="TPR-like_helical_dom_sf"/>
</dbReference>
<evidence type="ECO:0000313" key="5">
    <source>
        <dbReference type="EMBL" id="URW78732.1"/>
    </source>
</evidence>
<keyword evidence="2" id="KW-0812">Transmembrane</keyword>
<keyword evidence="1" id="KW-0802">TPR repeat</keyword>
<dbReference type="RefSeq" id="WP_250722093.1">
    <property type="nucleotide sequence ID" value="NZ_CP098400.1"/>
</dbReference>
<evidence type="ECO:0000313" key="6">
    <source>
        <dbReference type="Proteomes" id="UP001056426"/>
    </source>
</evidence>
<keyword evidence="6" id="KW-1185">Reference proteome</keyword>
<feature type="repeat" description="TPR" evidence="1">
    <location>
        <begin position="62"/>
        <end position="95"/>
    </location>
</feature>
<dbReference type="KEGG" id="alkq:M9189_07635"/>
<gene>
    <name evidence="5" type="ORF">M9189_07635</name>
</gene>
<feature type="chain" id="PRO_5039895036" evidence="3">
    <location>
        <begin position="29"/>
        <end position="257"/>
    </location>
</feature>
<feature type="transmembrane region" description="Helical" evidence="2">
    <location>
        <begin position="137"/>
        <end position="157"/>
    </location>
</feature>